<accession>A0A1I0SUU6</accession>
<dbReference type="Proteomes" id="UP000182312">
    <property type="component" value="Unassembled WGS sequence"/>
</dbReference>
<dbReference type="AlphaFoldDB" id="A0A1I0SUU6"/>
<reference evidence="1 2" key="1">
    <citation type="submission" date="2016-10" db="EMBL/GenBank/DDBJ databases">
        <authorList>
            <person name="de Groot N.N."/>
        </authorList>
    </citation>
    <scope>NUCLEOTIDE SEQUENCE [LARGE SCALE GENOMIC DNA]</scope>
    <source>
        <strain evidence="1 2">CGMCC 1.6117</strain>
    </source>
</reference>
<sequence>MSLLKSLFSAKAQRATVFEHLIETLALKSDHCEWIKKISFETATKYMNEAGARVIQTGAPYPEESVLYEVVVNGRAYGVRTSRDMQRTGILLTSMFREELDH</sequence>
<organism evidence="1 2">
    <name type="scientific">Paracoccus halophilus</name>
    <dbReference type="NCBI Taxonomy" id="376733"/>
    <lineage>
        <taxon>Bacteria</taxon>
        <taxon>Pseudomonadati</taxon>
        <taxon>Pseudomonadota</taxon>
        <taxon>Alphaproteobacteria</taxon>
        <taxon>Rhodobacterales</taxon>
        <taxon>Paracoccaceae</taxon>
        <taxon>Paracoccus</taxon>
    </lineage>
</organism>
<name>A0A1I0SUU6_9RHOB</name>
<dbReference type="RefSeq" id="WP_139221606.1">
    <property type="nucleotide sequence ID" value="NZ_FOJO01000003.1"/>
</dbReference>
<dbReference type="EMBL" id="FOJO01000003">
    <property type="protein sequence ID" value="SFA43284.1"/>
    <property type="molecule type" value="Genomic_DNA"/>
</dbReference>
<protein>
    <submittedName>
        <fullName evidence="1">Uncharacterized protein</fullName>
    </submittedName>
</protein>
<gene>
    <name evidence="1" type="ORF">SAMN04487972_1032</name>
</gene>
<evidence type="ECO:0000313" key="1">
    <source>
        <dbReference type="EMBL" id="SFA43284.1"/>
    </source>
</evidence>
<evidence type="ECO:0000313" key="2">
    <source>
        <dbReference type="Proteomes" id="UP000182312"/>
    </source>
</evidence>
<proteinExistence type="predicted"/>